<dbReference type="Proteomes" id="UP000582837">
    <property type="component" value="Unassembled WGS sequence"/>
</dbReference>
<accession>A0A841GXU2</accession>
<keyword evidence="2" id="KW-1185">Reference proteome</keyword>
<protein>
    <submittedName>
        <fullName evidence="1">Uncharacterized protein</fullName>
    </submittedName>
</protein>
<dbReference type="AlphaFoldDB" id="A0A841GXU2"/>
<comment type="caution">
    <text evidence="1">The sequence shown here is derived from an EMBL/GenBank/DDBJ whole genome shotgun (WGS) entry which is preliminary data.</text>
</comment>
<organism evidence="1 2">
    <name type="scientific">Longimicrobium terrae</name>
    <dbReference type="NCBI Taxonomy" id="1639882"/>
    <lineage>
        <taxon>Bacteria</taxon>
        <taxon>Pseudomonadati</taxon>
        <taxon>Gemmatimonadota</taxon>
        <taxon>Longimicrobiia</taxon>
        <taxon>Longimicrobiales</taxon>
        <taxon>Longimicrobiaceae</taxon>
        <taxon>Longimicrobium</taxon>
    </lineage>
</organism>
<proteinExistence type="predicted"/>
<name>A0A841GXU2_9BACT</name>
<evidence type="ECO:0000313" key="1">
    <source>
        <dbReference type="EMBL" id="MBB6070562.1"/>
    </source>
</evidence>
<reference evidence="1 2" key="1">
    <citation type="submission" date="2020-08" db="EMBL/GenBank/DDBJ databases">
        <title>Genomic Encyclopedia of Type Strains, Phase IV (KMG-IV): sequencing the most valuable type-strain genomes for metagenomic binning, comparative biology and taxonomic classification.</title>
        <authorList>
            <person name="Goeker M."/>
        </authorList>
    </citation>
    <scope>NUCLEOTIDE SEQUENCE [LARGE SCALE GENOMIC DNA]</scope>
    <source>
        <strain evidence="1 2">DSM 29007</strain>
    </source>
</reference>
<gene>
    <name evidence="1" type="ORF">HNQ61_002183</name>
</gene>
<dbReference type="RefSeq" id="WP_170034396.1">
    <property type="nucleotide sequence ID" value="NZ_JABDTL010000001.1"/>
</dbReference>
<dbReference type="EMBL" id="JACHIA010000005">
    <property type="protein sequence ID" value="MBB6070562.1"/>
    <property type="molecule type" value="Genomic_DNA"/>
</dbReference>
<sequence length="116" mass="12933">MPIRDEKVFSDEEWIAAFSLILPPDRAREEGLGFNPMPDLTGFETATGAELAAAPACGPRSYSGDLLDLLSLVSDSCAERAWRLMKISPEEGAVRRDAIRLRVEELDRYRQEHGPD</sequence>
<evidence type="ECO:0000313" key="2">
    <source>
        <dbReference type="Proteomes" id="UP000582837"/>
    </source>
</evidence>